<dbReference type="InterPro" id="IPR025330">
    <property type="entry name" value="DUF4236"/>
</dbReference>
<proteinExistence type="predicted"/>
<dbReference type="RefSeq" id="WP_114363024.1">
    <property type="nucleotide sequence ID" value="NZ_QPIX01000005.1"/>
</dbReference>
<dbReference type="Pfam" id="PF14020">
    <property type="entry name" value="DUF4236"/>
    <property type="match status" value="1"/>
</dbReference>
<keyword evidence="1" id="KW-0472">Membrane</keyword>
<accession>A0A6I7HNQ8</accession>
<name>A0A6I7HNQ8_9HYPH</name>
<keyword evidence="1" id="KW-1133">Transmembrane helix</keyword>
<evidence type="ECO:0000259" key="2">
    <source>
        <dbReference type="SMART" id="SM00287"/>
    </source>
</evidence>
<dbReference type="InterPro" id="IPR003646">
    <property type="entry name" value="SH3-like_bac-type"/>
</dbReference>
<feature type="transmembrane region" description="Helical" evidence="1">
    <location>
        <begin position="404"/>
        <end position="424"/>
    </location>
</feature>
<feature type="domain" description="SH3b" evidence="2">
    <location>
        <begin position="499"/>
        <end position="561"/>
    </location>
</feature>
<keyword evidence="4" id="KW-1185">Reference proteome</keyword>
<sequence>MGKGYGAGAHLPFYIRKSVSAGPFRFNFSKGGVGVSVGVKGLRIGTGPRGHYVHAGRGGLYYRATLGNAGRSPSSPGTPHRSPAPQVTFDNDDVAMIEIESGDVMHMRDESFSELLNEINSKAGQTRLSNALAWTAAVIGLLAGIATGGPGLLLCIIALPGWAIGNWFDSYRRTTVLYYDLEGDAETAYTRLAQGFDGLTGCAAKWHIEAGGAIQSLTAWKRNAGASHLVNRKATTLAYSLPPVIKSNVTPPALHVGKQVMFFMPDIVLVQHGSRVGAVNYADLNVRWQDSRFIETERVPSDAKVVDHTWKHPNKNGGPDRRFKDNRQIPICLYETMHFTSGSGVNELVEFSRTGVAVAFVEGCRMLAALPRERLALQPATPADDPIAAVPAVEQVKRRGSLRAAMFTILGILVGVPVFGVIFASGSRQPATGQQPPLIAETAVPESDEAKAPLPSLDVMTVSSPPAAGTAATSLSTTSSPSSVAIVRSEATEKNPSDHLELRYTQTAVNLRDGPGTRFAVITVIPKSTQVVVMAVEGGWSRVRVDQDRLGWMANSTISASPPPRQ</sequence>
<evidence type="ECO:0000313" key="4">
    <source>
        <dbReference type="Proteomes" id="UP000252582"/>
    </source>
</evidence>
<keyword evidence="1" id="KW-0812">Transmembrane</keyword>
<organism evidence="3 4">
    <name type="scientific">Ciceribacter lividus</name>
    <dbReference type="NCBI Taxonomy" id="1197950"/>
    <lineage>
        <taxon>Bacteria</taxon>
        <taxon>Pseudomonadati</taxon>
        <taxon>Pseudomonadota</taxon>
        <taxon>Alphaproteobacteria</taxon>
        <taxon>Hyphomicrobiales</taxon>
        <taxon>Rhizobiaceae</taxon>
        <taxon>Ciceribacter</taxon>
    </lineage>
</organism>
<dbReference type="AlphaFoldDB" id="A0A6I7HNQ8"/>
<evidence type="ECO:0000313" key="3">
    <source>
        <dbReference type="EMBL" id="RCW24672.1"/>
    </source>
</evidence>
<dbReference type="Gene3D" id="2.30.30.40">
    <property type="entry name" value="SH3 Domains"/>
    <property type="match status" value="1"/>
</dbReference>
<protein>
    <submittedName>
        <fullName evidence="3">SH3 domain-containing protein</fullName>
    </submittedName>
</protein>
<evidence type="ECO:0000256" key="1">
    <source>
        <dbReference type="SAM" id="Phobius"/>
    </source>
</evidence>
<dbReference type="SMART" id="SM00287">
    <property type="entry name" value="SH3b"/>
    <property type="match status" value="1"/>
</dbReference>
<dbReference type="Pfam" id="PF08239">
    <property type="entry name" value="SH3_3"/>
    <property type="match status" value="1"/>
</dbReference>
<gene>
    <name evidence="3" type="ORF">DFR48_1059</name>
</gene>
<comment type="caution">
    <text evidence="3">The sequence shown here is derived from an EMBL/GenBank/DDBJ whole genome shotgun (WGS) entry which is preliminary data.</text>
</comment>
<reference evidence="3 4" key="1">
    <citation type="submission" date="2018-07" db="EMBL/GenBank/DDBJ databases">
        <title>Genomic Encyclopedia of Type Strains, Phase IV (KMG-IV): sequencing the most valuable type-strain genomes for metagenomic binning, comparative biology and taxonomic classification.</title>
        <authorList>
            <person name="Goeker M."/>
        </authorList>
    </citation>
    <scope>NUCLEOTIDE SEQUENCE [LARGE SCALE GENOMIC DNA]</scope>
    <source>
        <strain evidence="3 4">DSM 25528</strain>
    </source>
</reference>
<feature type="transmembrane region" description="Helical" evidence="1">
    <location>
        <begin position="131"/>
        <end position="164"/>
    </location>
</feature>
<dbReference type="Proteomes" id="UP000252582">
    <property type="component" value="Unassembled WGS sequence"/>
</dbReference>
<dbReference type="EMBL" id="QPIX01000005">
    <property type="protein sequence ID" value="RCW24672.1"/>
    <property type="molecule type" value="Genomic_DNA"/>
</dbReference>